<dbReference type="InterPro" id="IPR032710">
    <property type="entry name" value="NTF2-like_dom_sf"/>
</dbReference>
<dbReference type="SUPFAM" id="SSF54427">
    <property type="entry name" value="NTF2-like"/>
    <property type="match status" value="1"/>
</dbReference>
<comment type="caution">
    <text evidence="1">The sequence shown here is derived from an EMBL/GenBank/DDBJ whole genome shotgun (WGS) entry which is preliminary data.</text>
</comment>
<evidence type="ECO:0000313" key="1">
    <source>
        <dbReference type="EMBL" id="KAJ9603733.1"/>
    </source>
</evidence>
<proteinExistence type="predicted"/>
<evidence type="ECO:0008006" key="3">
    <source>
        <dbReference type="Google" id="ProtNLM"/>
    </source>
</evidence>
<organism evidence="1 2">
    <name type="scientific">Cladophialophora chaetospira</name>
    <dbReference type="NCBI Taxonomy" id="386627"/>
    <lineage>
        <taxon>Eukaryota</taxon>
        <taxon>Fungi</taxon>
        <taxon>Dikarya</taxon>
        <taxon>Ascomycota</taxon>
        <taxon>Pezizomycotina</taxon>
        <taxon>Eurotiomycetes</taxon>
        <taxon>Chaetothyriomycetidae</taxon>
        <taxon>Chaetothyriales</taxon>
        <taxon>Herpotrichiellaceae</taxon>
        <taxon>Cladophialophora</taxon>
    </lineage>
</organism>
<sequence length="146" mass="16610">MPTNPDQSRDKIQAWLEDFHRGSASLDAEKWCTTFMTSDIELQYANNPVLKGPAVKAMFAQVFQQLDLMEHKIEYFDFVAPRIYQAARIRYRVKGDDAADDIEIPGFATFFVRNESDGSLKCYRAETFLDPSRVFARIAEKAGGGD</sequence>
<dbReference type="Gene3D" id="3.10.450.50">
    <property type="match status" value="1"/>
</dbReference>
<evidence type="ECO:0000313" key="2">
    <source>
        <dbReference type="Proteomes" id="UP001172673"/>
    </source>
</evidence>
<dbReference type="EMBL" id="JAPDRK010000021">
    <property type="protein sequence ID" value="KAJ9603733.1"/>
    <property type="molecule type" value="Genomic_DNA"/>
</dbReference>
<dbReference type="Proteomes" id="UP001172673">
    <property type="component" value="Unassembled WGS sequence"/>
</dbReference>
<gene>
    <name evidence="1" type="ORF">H2200_011919</name>
</gene>
<keyword evidence="2" id="KW-1185">Reference proteome</keyword>
<reference evidence="1" key="1">
    <citation type="submission" date="2022-10" db="EMBL/GenBank/DDBJ databases">
        <title>Culturing micro-colonial fungi from biological soil crusts in the Mojave desert and describing Neophaeococcomyces mojavensis, and introducing the new genera and species Taxawa tesnikishii.</title>
        <authorList>
            <person name="Kurbessoian T."/>
            <person name="Stajich J.E."/>
        </authorList>
    </citation>
    <scope>NUCLEOTIDE SEQUENCE</scope>
    <source>
        <strain evidence="1">TK_41</strain>
    </source>
</reference>
<protein>
    <recommendedName>
        <fullName evidence="3">SnoaL-like domain-containing protein</fullName>
    </recommendedName>
</protein>
<name>A0AA38WZ31_9EURO</name>
<dbReference type="AlphaFoldDB" id="A0AA38WZ31"/>
<accession>A0AA38WZ31</accession>